<keyword evidence="8" id="KW-1185">Reference proteome</keyword>
<sequence length="129" mass="14153">MTNPPADPAPDHNTRLAAERNRLALERTLMAWTRTSTSLIAFGFTIYQIFRYLSESERLDDPFISPLAFGAAMIVVGLTALILAWLQHRQELAALRADFGPMRYSIASIVAAMVAALGVIALLGVPLRL</sequence>
<organism evidence="7 8">
    <name type="scientific">Mycolicibacterium aurum</name>
    <name type="common">Mycobacterium aurum</name>
    <dbReference type="NCBI Taxonomy" id="1791"/>
    <lineage>
        <taxon>Bacteria</taxon>
        <taxon>Bacillati</taxon>
        <taxon>Actinomycetota</taxon>
        <taxon>Actinomycetes</taxon>
        <taxon>Mycobacteriales</taxon>
        <taxon>Mycobacteriaceae</taxon>
        <taxon>Mycolicibacterium</taxon>
    </lineage>
</organism>
<feature type="transmembrane region" description="Helical" evidence="5">
    <location>
        <begin position="62"/>
        <end position="86"/>
    </location>
</feature>
<evidence type="ECO:0000259" key="6">
    <source>
        <dbReference type="Pfam" id="PF02656"/>
    </source>
</evidence>
<feature type="domain" description="DUF202" evidence="6">
    <location>
        <begin position="20"/>
        <end position="92"/>
    </location>
</feature>
<dbReference type="GO" id="GO:0012505">
    <property type="term" value="C:endomembrane system"/>
    <property type="evidence" value="ECO:0007669"/>
    <property type="project" value="UniProtKB-SubCell"/>
</dbReference>
<evidence type="ECO:0000256" key="2">
    <source>
        <dbReference type="ARBA" id="ARBA00022692"/>
    </source>
</evidence>
<evidence type="ECO:0000256" key="4">
    <source>
        <dbReference type="ARBA" id="ARBA00023136"/>
    </source>
</evidence>
<feature type="transmembrane region" description="Helical" evidence="5">
    <location>
        <begin position="106"/>
        <end position="127"/>
    </location>
</feature>
<gene>
    <name evidence="7" type="ORF">NCTC10437_00718</name>
</gene>
<reference evidence="7 8" key="1">
    <citation type="submission" date="2018-12" db="EMBL/GenBank/DDBJ databases">
        <authorList>
            <consortium name="Pathogen Informatics"/>
        </authorList>
    </citation>
    <scope>NUCLEOTIDE SEQUENCE [LARGE SCALE GENOMIC DNA]</scope>
    <source>
        <strain evidence="7 8">NCTC10437</strain>
    </source>
</reference>
<evidence type="ECO:0000256" key="3">
    <source>
        <dbReference type="ARBA" id="ARBA00022989"/>
    </source>
</evidence>
<evidence type="ECO:0000313" key="7">
    <source>
        <dbReference type="EMBL" id="VEG51606.1"/>
    </source>
</evidence>
<dbReference type="Pfam" id="PF02656">
    <property type="entry name" value="DUF202"/>
    <property type="match status" value="1"/>
</dbReference>
<evidence type="ECO:0000313" key="8">
    <source>
        <dbReference type="Proteomes" id="UP000279306"/>
    </source>
</evidence>
<dbReference type="STRING" id="1791.GCA_001049355_02377"/>
<dbReference type="KEGG" id="mauu:NCTC10437_00718"/>
<dbReference type="RefSeq" id="WP_048632278.1">
    <property type="nucleotide sequence ID" value="NZ_CVQQ01000006.1"/>
</dbReference>
<dbReference type="OrthoDB" id="582337at2"/>
<dbReference type="InterPro" id="IPR003807">
    <property type="entry name" value="DUF202"/>
</dbReference>
<dbReference type="EMBL" id="LR134356">
    <property type="protein sequence ID" value="VEG51606.1"/>
    <property type="molecule type" value="Genomic_DNA"/>
</dbReference>
<feature type="transmembrane region" description="Helical" evidence="5">
    <location>
        <begin position="29"/>
        <end position="50"/>
    </location>
</feature>
<keyword evidence="2 5" id="KW-0812">Transmembrane</keyword>
<dbReference type="Proteomes" id="UP000279306">
    <property type="component" value="Chromosome"/>
</dbReference>
<accession>A0A3S4SEQ8</accession>
<evidence type="ECO:0000256" key="1">
    <source>
        <dbReference type="ARBA" id="ARBA00004127"/>
    </source>
</evidence>
<comment type="subcellular location">
    <subcellularLocation>
        <location evidence="1">Endomembrane system</location>
        <topology evidence="1">Multi-pass membrane protein</topology>
    </subcellularLocation>
</comment>
<evidence type="ECO:0000256" key="5">
    <source>
        <dbReference type="SAM" id="Phobius"/>
    </source>
</evidence>
<dbReference type="AlphaFoldDB" id="A0A3S4SEQ8"/>
<keyword evidence="3 5" id="KW-1133">Transmembrane helix</keyword>
<keyword evidence="4 5" id="KW-0472">Membrane</keyword>
<name>A0A3S4SEQ8_MYCAU</name>
<protein>
    <submittedName>
        <fullName evidence="7">Predicted membrane protein</fullName>
    </submittedName>
</protein>
<proteinExistence type="predicted"/>